<proteinExistence type="predicted"/>
<gene>
    <name evidence="4" type="ORF">KK078_16560</name>
</gene>
<dbReference type="CDD" id="cd04301">
    <property type="entry name" value="NAT_SF"/>
    <property type="match status" value="1"/>
</dbReference>
<name>A0AAP2DCG7_9BACT</name>
<dbReference type="Proteomes" id="UP001319180">
    <property type="component" value="Unassembled WGS sequence"/>
</dbReference>
<feature type="domain" description="N-acetyltransferase" evidence="3">
    <location>
        <begin position="9"/>
        <end position="173"/>
    </location>
</feature>
<accession>A0AAP2DCG7</accession>
<keyword evidence="2" id="KW-0012">Acyltransferase</keyword>
<reference evidence="4 5" key="1">
    <citation type="submission" date="2021-05" db="EMBL/GenBank/DDBJ databases">
        <title>A Polyphasic approach of four new species of the genus Ohtaekwangia: Ohtaekwangia histidinii sp. nov., Ohtaekwangia cretensis sp. nov., Ohtaekwangia indiensis sp. nov., Ohtaekwangia reichenbachii sp. nov. from diverse environment.</title>
        <authorList>
            <person name="Octaviana S."/>
        </authorList>
    </citation>
    <scope>NUCLEOTIDE SEQUENCE [LARGE SCALE GENOMIC DNA]</scope>
    <source>
        <strain evidence="4 5">PWU37</strain>
    </source>
</reference>
<dbReference type="Gene3D" id="3.40.630.30">
    <property type="match status" value="1"/>
</dbReference>
<evidence type="ECO:0000256" key="1">
    <source>
        <dbReference type="ARBA" id="ARBA00022679"/>
    </source>
</evidence>
<dbReference type="SUPFAM" id="SSF55729">
    <property type="entry name" value="Acyl-CoA N-acyltransferases (Nat)"/>
    <property type="match status" value="1"/>
</dbReference>
<dbReference type="PANTHER" id="PTHR43877">
    <property type="entry name" value="AMINOALKYLPHOSPHONATE N-ACETYLTRANSFERASE-RELATED-RELATED"/>
    <property type="match status" value="1"/>
</dbReference>
<organism evidence="4 5">
    <name type="scientific">Dawidia soli</name>
    <dbReference type="NCBI Taxonomy" id="2782352"/>
    <lineage>
        <taxon>Bacteria</taxon>
        <taxon>Pseudomonadati</taxon>
        <taxon>Bacteroidota</taxon>
        <taxon>Cytophagia</taxon>
        <taxon>Cytophagales</taxon>
        <taxon>Chryseotaleaceae</taxon>
        <taxon>Dawidia</taxon>
    </lineage>
</organism>
<dbReference type="GO" id="GO:0016747">
    <property type="term" value="F:acyltransferase activity, transferring groups other than amino-acyl groups"/>
    <property type="evidence" value="ECO:0007669"/>
    <property type="project" value="InterPro"/>
</dbReference>
<dbReference type="EMBL" id="JAHESC010000023">
    <property type="protein sequence ID" value="MBT1688185.1"/>
    <property type="molecule type" value="Genomic_DNA"/>
</dbReference>
<evidence type="ECO:0000259" key="3">
    <source>
        <dbReference type="PROSITE" id="PS51186"/>
    </source>
</evidence>
<dbReference type="InterPro" id="IPR016181">
    <property type="entry name" value="Acyl_CoA_acyltransferase"/>
</dbReference>
<dbReference type="PROSITE" id="PS51186">
    <property type="entry name" value="GNAT"/>
    <property type="match status" value="1"/>
</dbReference>
<evidence type="ECO:0000313" key="4">
    <source>
        <dbReference type="EMBL" id="MBT1688185.1"/>
    </source>
</evidence>
<evidence type="ECO:0000256" key="2">
    <source>
        <dbReference type="ARBA" id="ARBA00023315"/>
    </source>
</evidence>
<keyword evidence="5" id="KW-1185">Reference proteome</keyword>
<evidence type="ECO:0000313" key="5">
    <source>
        <dbReference type="Proteomes" id="UP001319180"/>
    </source>
</evidence>
<sequence>MEEEFVIQTVGRDALPVLRELAIKTFEDTFREHNTAEDMALYRERNFGLQKLEMEWQEEGTVFFLAYAGTAAVGYAKVRKGEPLEALHSEVALEIERIYVHQDYLGRQVGKILLQACLHHARKAGYRTVWLGVWEHNTRAQAFYKKFGFERFSEHAFVLGDDVQTDWLMKKTL</sequence>
<protein>
    <submittedName>
        <fullName evidence="4">GNAT family N-acetyltransferase</fullName>
    </submittedName>
</protein>
<dbReference type="InterPro" id="IPR000182">
    <property type="entry name" value="GNAT_dom"/>
</dbReference>
<dbReference type="Pfam" id="PF00583">
    <property type="entry name" value="Acetyltransf_1"/>
    <property type="match status" value="1"/>
</dbReference>
<dbReference type="RefSeq" id="WP_254091412.1">
    <property type="nucleotide sequence ID" value="NZ_JAHESC010000023.1"/>
</dbReference>
<keyword evidence="1" id="KW-0808">Transferase</keyword>
<comment type="caution">
    <text evidence="4">The sequence shown here is derived from an EMBL/GenBank/DDBJ whole genome shotgun (WGS) entry which is preliminary data.</text>
</comment>
<dbReference type="AlphaFoldDB" id="A0AAP2DCG7"/>
<dbReference type="InterPro" id="IPR050832">
    <property type="entry name" value="Bact_Acetyltransf"/>
</dbReference>